<dbReference type="AlphaFoldDB" id="X0SSM2"/>
<organism evidence="2">
    <name type="scientific">marine sediment metagenome</name>
    <dbReference type="NCBI Taxonomy" id="412755"/>
    <lineage>
        <taxon>unclassified sequences</taxon>
        <taxon>metagenomes</taxon>
        <taxon>ecological metagenomes</taxon>
    </lineage>
</organism>
<reference evidence="2" key="1">
    <citation type="journal article" date="2014" name="Front. Microbiol.">
        <title>High frequency of phylogenetically diverse reductive dehalogenase-homologous genes in deep subseafloor sedimentary metagenomes.</title>
        <authorList>
            <person name="Kawai M."/>
            <person name="Futagami T."/>
            <person name="Toyoda A."/>
            <person name="Takaki Y."/>
            <person name="Nishi S."/>
            <person name="Hori S."/>
            <person name="Arai W."/>
            <person name="Tsubouchi T."/>
            <person name="Morono Y."/>
            <person name="Uchiyama I."/>
            <person name="Ito T."/>
            <person name="Fujiyama A."/>
            <person name="Inagaki F."/>
            <person name="Takami H."/>
        </authorList>
    </citation>
    <scope>NUCLEOTIDE SEQUENCE</scope>
    <source>
        <strain evidence="2">Expedition CK06-06</strain>
    </source>
</reference>
<proteinExistence type="predicted"/>
<evidence type="ECO:0000313" key="2">
    <source>
        <dbReference type="EMBL" id="GAF84163.1"/>
    </source>
</evidence>
<feature type="domain" description="DUF3786" evidence="1">
    <location>
        <begin position="4"/>
        <end position="82"/>
    </location>
</feature>
<accession>X0SSM2</accession>
<name>X0SSM2_9ZZZZ</name>
<dbReference type="EMBL" id="BARS01000921">
    <property type="protein sequence ID" value="GAF84163.1"/>
    <property type="molecule type" value="Genomic_DNA"/>
</dbReference>
<dbReference type="InterPro" id="IPR024264">
    <property type="entry name" value="DUF3786"/>
</dbReference>
<sequence>MEGIFGENIEAFLSAGKRLNGEVRKLGDAAIRLPVFPRVPVILILWEKDDEFPAEITVNFDSTISSHLPLDIIWAMVNVVSKWMTLSV</sequence>
<evidence type="ECO:0000259" key="1">
    <source>
        <dbReference type="Pfam" id="PF12654"/>
    </source>
</evidence>
<dbReference type="Pfam" id="PF12654">
    <property type="entry name" value="DUF3786"/>
    <property type="match status" value="1"/>
</dbReference>
<comment type="caution">
    <text evidence="2">The sequence shown here is derived from an EMBL/GenBank/DDBJ whole genome shotgun (WGS) entry which is preliminary data.</text>
</comment>
<protein>
    <recommendedName>
        <fullName evidence="1">DUF3786 domain-containing protein</fullName>
    </recommendedName>
</protein>
<gene>
    <name evidence="2" type="ORF">S01H1_02004</name>
</gene>